<feature type="region of interest" description="Disordered" evidence="1">
    <location>
        <begin position="660"/>
        <end position="697"/>
    </location>
</feature>
<feature type="domain" description="Large polyvalent protein-associated" evidence="3">
    <location>
        <begin position="466"/>
        <end position="553"/>
    </location>
</feature>
<dbReference type="AlphaFoldDB" id="A0A7X2BTZ9"/>
<evidence type="ECO:0000256" key="1">
    <source>
        <dbReference type="SAM" id="MobiDB-lite"/>
    </source>
</evidence>
<dbReference type="RefSeq" id="WP_323371412.1">
    <property type="nucleotide sequence ID" value="NZ_WIWF01000033.1"/>
</dbReference>
<dbReference type="Pfam" id="PF03432">
    <property type="entry name" value="Relaxase"/>
    <property type="match status" value="1"/>
</dbReference>
<comment type="caution">
    <text evidence="6">The sequence shown here is derived from an EMBL/GenBank/DDBJ whole genome shotgun (WGS) entry which is preliminary data.</text>
</comment>
<evidence type="ECO:0000259" key="4">
    <source>
        <dbReference type="Pfam" id="PF22287"/>
    </source>
</evidence>
<feature type="region of interest" description="Disordered" evidence="1">
    <location>
        <begin position="256"/>
        <end position="289"/>
    </location>
</feature>
<feature type="compositionally biased region" description="Basic and acidic residues" evidence="1">
    <location>
        <begin position="555"/>
        <end position="578"/>
    </location>
</feature>
<evidence type="ECO:0000259" key="3">
    <source>
        <dbReference type="Pfam" id="PF18821"/>
    </source>
</evidence>
<dbReference type="Pfam" id="PF22287">
    <property type="entry name" value="TraI-like_C"/>
    <property type="match status" value="1"/>
</dbReference>
<name>A0A7X2BTZ9_9PSED</name>
<evidence type="ECO:0000259" key="5">
    <source>
        <dbReference type="Pfam" id="PF22863"/>
    </source>
</evidence>
<dbReference type="Pfam" id="PF18821">
    <property type="entry name" value="LPD7"/>
    <property type="match status" value="1"/>
</dbReference>
<feature type="compositionally biased region" description="Low complexity" evidence="1">
    <location>
        <begin position="688"/>
        <end position="697"/>
    </location>
</feature>
<dbReference type="EMBL" id="WIWF01000033">
    <property type="protein sequence ID" value="MQT74831.1"/>
    <property type="molecule type" value="Genomic_DNA"/>
</dbReference>
<dbReference type="Pfam" id="PF22863">
    <property type="entry name" value="TraI_middle"/>
    <property type="match status" value="1"/>
</dbReference>
<organism evidence="6 7">
    <name type="scientific">Pseudomonas helleri</name>
    <dbReference type="NCBI Taxonomy" id="1608996"/>
    <lineage>
        <taxon>Bacteria</taxon>
        <taxon>Pseudomonadati</taxon>
        <taxon>Pseudomonadota</taxon>
        <taxon>Gammaproteobacteria</taxon>
        <taxon>Pseudomonadales</taxon>
        <taxon>Pseudomonadaceae</taxon>
        <taxon>Pseudomonas</taxon>
    </lineage>
</organism>
<proteinExistence type="predicted"/>
<evidence type="ECO:0000259" key="2">
    <source>
        <dbReference type="Pfam" id="PF03432"/>
    </source>
</evidence>
<evidence type="ECO:0000313" key="6">
    <source>
        <dbReference type="EMBL" id="MQT74831.1"/>
    </source>
</evidence>
<feature type="domain" description="TraI-like middle" evidence="5">
    <location>
        <begin position="167"/>
        <end position="254"/>
    </location>
</feature>
<feature type="region of interest" description="Disordered" evidence="1">
    <location>
        <begin position="555"/>
        <end position="626"/>
    </location>
</feature>
<dbReference type="InterPro" id="IPR040677">
    <property type="entry name" value="LPD7"/>
</dbReference>
<feature type="domain" description="TraI-like C-terminal" evidence="4">
    <location>
        <begin position="747"/>
        <end position="831"/>
    </location>
</feature>
<evidence type="ECO:0000313" key="7">
    <source>
        <dbReference type="Proteomes" id="UP000447574"/>
    </source>
</evidence>
<gene>
    <name evidence="6" type="ORF">GHO37_11000</name>
</gene>
<dbReference type="NCBIfam" id="NF041893">
    <property type="entry name" value="TraI_MobP_relax"/>
    <property type="match status" value="1"/>
</dbReference>
<dbReference type="Proteomes" id="UP000447574">
    <property type="component" value="Unassembled WGS sequence"/>
</dbReference>
<dbReference type="InterPro" id="IPR054461">
    <property type="entry name" value="TraI-like_C"/>
</dbReference>
<feature type="domain" description="MobA/VirD2-like nuclease" evidence="2">
    <location>
        <begin position="22"/>
        <end position="154"/>
    </location>
</feature>
<protein>
    <submittedName>
        <fullName evidence="6">Relaxase/mobilization nuclease domain-containing protein</fullName>
    </submittedName>
</protein>
<feature type="compositionally biased region" description="Low complexity" evidence="1">
    <location>
        <begin position="667"/>
        <end position="677"/>
    </location>
</feature>
<feature type="compositionally biased region" description="Pro residues" evidence="1">
    <location>
        <begin position="726"/>
        <end position="735"/>
    </location>
</feature>
<dbReference type="InterPro" id="IPR005094">
    <property type="entry name" value="Endonuclease_MobA/VirD2"/>
</dbReference>
<dbReference type="InterPro" id="IPR049751">
    <property type="entry name" value="TraI/MobA_relaxases"/>
</dbReference>
<feature type="region of interest" description="Disordered" evidence="1">
    <location>
        <begin position="435"/>
        <end position="466"/>
    </location>
</feature>
<dbReference type="InterPro" id="IPR054462">
    <property type="entry name" value="TraI_M"/>
</dbReference>
<sequence>MIARHVPMKEAKLSSFAGLAKYITNSQEKQERVGEVLLTNFQSESLDWAVTEALHVQQRNQRAEGDKTYHLLISFAPDEQPSAEVLRDVENRICAAIGFGEHQRISAVHHDTDNLHIHVAINKIHPERHTIHEPYRAYQTMGDMAAILEREHGLQVTNHTGRKRGSENRADDMEQHAGIESLLGWIKRECADQLTQAHTWNDLHEVMRKNGLELQERGNGLVITDGRGVGVKASSVSRNLSKPSLEKRLGAFEGATKKKASAKRGPGLHNRKAPPVVAVGGKPPPMRKGRLSTLSQLGAIEGEPGKRYEGRPIHSAGSTATTELYARYKAEQGFKVHARATAWGAAKNRKDKAVEAAKRTGRLKRAAIKMLSGPGVNKKLLYALVSKALHAEIQKANTQYLAERQSIHGEFSKRAWADWLQAKATEGDQQALKALRARKPAKPRAGDTVAGSGPARRSSPMPLKVDSVTKDGTVIHRFAGSAIRDDGEGLQVARGSNRAGLETVLRMAVHRYGQNIAVNGSDEFKEKIARVAATSNLNITFNDAALEARRQELVRLTSKESGNDRSSRPNRSADERRRSASSSDGGSRTKRGGRTARTGIRRGPGQTNKSGLGGVGPKPPALSGNGLRELSQLGVVRLPERSEVLLPRDVPHNVQHEGAEHAGGMRRGVSGAGRRVGTNPRGPGATNKPGVIPVGGKPPAMLRGRLQPMSKIRELPVDGPISVPGMPRPPMPTPAPEKTMPAQPKSAADKYIAERTSKRAKGFDIPNHRRYTQDDKGAALFAGTRQIEGETLALLKRDEEIIVLPVDAATARRIKRYSLGDAVTVNDKGAVTKKGRSR</sequence>
<reference evidence="6 7" key="1">
    <citation type="submission" date="2019-10" db="EMBL/GenBank/DDBJ databases">
        <title>Evaluation of single-gene subtyping targets for Pseudomonas.</title>
        <authorList>
            <person name="Reichler S.J."/>
            <person name="Orsi R.H."/>
            <person name="Wiedmann M."/>
            <person name="Martin N.H."/>
            <person name="Murphy S.I."/>
        </authorList>
    </citation>
    <scope>NUCLEOTIDE SEQUENCE [LARGE SCALE GENOMIC DNA]</scope>
    <source>
        <strain evidence="6 7">FSL R10-2932</strain>
    </source>
</reference>
<feature type="region of interest" description="Disordered" evidence="1">
    <location>
        <begin position="718"/>
        <end position="744"/>
    </location>
</feature>
<accession>A0A7X2BTZ9</accession>